<evidence type="ECO:0000313" key="2">
    <source>
        <dbReference type="Proteomes" id="UP001277972"/>
    </source>
</evidence>
<organism evidence="1 2">
    <name type="scientific">Gracilibacillus pellucidus</name>
    <dbReference type="NCBI Taxonomy" id="3095368"/>
    <lineage>
        <taxon>Bacteria</taxon>
        <taxon>Bacillati</taxon>
        <taxon>Bacillota</taxon>
        <taxon>Bacilli</taxon>
        <taxon>Bacillales</taxon>
        <taxon>Bacillaceae</taxon>
        <taxon>Gracilibacillus</taxon>
    </lineage>
</organism>
<gene>
    <name evidence="1" type="ORF">SH601_15255</name>
</gene>
<keyword evidence="2" id="KW-1185">Reference proteome</keyword>
<accession>A0ACC6M8N4</accession>
<name>A0ACC6M8N4_9BACI</name>
<sequence length="122" mass="14326">MENELKTHLLELEQSHLQPDIRSDSNKLAQILSDDFFEFGSSGRLTNKELCLQGELNLDDMTLYNYSIDQLAPDVVFATYYLINHTQNRKTLRSSIWKYIDNRWQLSFHQGTITNKSLEQLK</sequence>
<dbReference type="Proteomes" id="UP001277972">
    <property type="component" value="Unassembled WGS sequence"/>
</dbReference>
<protein>
    <submittedName>
        <fullName evidence="1">DUF4440 domain-containing protein</fullName>
    </submittedName>
</protein>
<reference evidence="1" key="1">
    <citation type="submission" date="2023-11" db="EMBL/GenBank/DDBJ databases">
        <title>Gracilibacillus pellucida a moderately halophilic bacterium isolated from saline soil in Xinjiang province.</title>
        <authorList>
            <person name="Zhang Z."/>
            <person name="Tan F."/>
            <person name="Wang Y."/>
            <person name="Xia M."/>
        </authorList>
    </citation>
    <scope>NUCLEOTIDE SEQUENCE</scope>
    <source>
        <strain evidence="1">S3-1-1</strain>
    </source>
</reference>
<comment type="caution">
    <text evidence="1">The sequence shown here is derived from an EMBL/GenBank/DDBJ whole genome shotgun (WGS) entry which is preliminary data.</text>
</comment>
<proteinExistence type="predicted"/>
<evidence type="ECO:0000313" key="1">
    <source>
        <dbReference type="EMBL" id="MDX8047325.1"/>
    </source>
</evidence>
<dbReference type="EMBL" id="JAWZSR010000011">
    <property type="protein sequence ID" value="MDX8047325.1"/>
    <property type="molecule type" value="Genomic_DNA"/>
</dbReference>